<feature type="transmembrane region" description="Helical" evidence="1">
    <location>
        <begin position="43"/>
        <end position="65"/>
    </location>
</feature>
<dbReference type="eggNOG" id="ENOG502SHQA">
    <property type="taxonomic scope" value="Eukaryota"/>
</dbReference>
<dbReference type="RefSeq" id="XP_013948473.1">
    <property type="nucleotide sequence ID" value="XM_014092998.1"/>
</dbReference>
<sequence>MERSLASVWGFFHPQTLLSLLESPFASLSASSYASKMANPDTGVFGALGAVLGYVGAEAATGQIFERLLWPQRSYANVTLKSIPILAILMPMGGPLHIIALKTLDIIFAHGLFKGARVGHMLGTCFFPDQDWTYTSWTSNGQKIKTESVRNCLWVRALSYVPIPKLGCDMQQATDQAPGKAAARSDQVRAKVAVSHLTLTRATKQDVESKMPFVEADVGRPAFQVFLAIFVTELSAILTTIGVAVHFKSPWALWWLAPLLLRLVSALLAIDRKPLEPLDLASPNEDICDYEIHCPQSEGNFMLLTGPKSVVQQFFVHYGHPVRNRFREAVQLAMVVLFGLLFLFGLFFSVIWMPIAVQKVWVCYHFYSGFAMIVMRYTSCDTSTEAMIANQFRKQEESLSTIDGEKNETAILFGHTRDGSETIKVSFVPTYHNRFLEGQACMDKLLRRKS</sequence>
<feature type="transmembrane region" description="Helical" evidence="1">
    <location>
        <begin position="332"/>
        <end position="353"/>
    </location>
</feature>
<reference evidence="2 3" key="1">
    <citation type="journal article" date="2011" name="Genome Biol.">
        <title>Comparative genome sequence analysis underscores mycoparasitism as the ancestral life style of Trichoderma.</title>
        <authorList>
            <person name="Kubicek C.P."/>
            <person name="Herrera-Estrella A."/>
            <person name="Seidl-Seiboth V."/>
            <person name="Martinez D.A."/>
            <person name="Druzhinina I.S."/>
            <person name="Thon M."/>
            <person name="Zeilinger S."/>
            <person name="Casas-Flores S."/>
            <person name="Horwitz B.A."/>
            <person name="Mukherjee P.K."/>
            <person name="Mukherjee M."/>
            <person name="Kredics L."/>
            <person name="Alcaraz L.D."/>
            <person name="Aerts A."/>
            <person name="Antal Z."/>
            <person name="Atanasova L."/>
            <person name="Cervantes-Badillo M.G."/>
            <person name="Challacombe J."/>
            <person name="Chertkov O."/>
            <person name="McCluskey K."/>
            <person name="Coulpier F."/>
            <person name="Deshpande N."/>
            <person name="von Doehren H."/>
            <person name="Ebbole D.J."/>
            <person name="Esquivel-Naranjo E.U."/>
            <person name="Fekete E."/>
            <person name="Flipphi M."/>
            <person name="Glaser F."/>
            <person name="Gomez-Rodriguez E.Y."/>
            <person name="Gruber S."/>
            <person name="Han C."/>
            <person name="Henrissat B."/>
            <person name="Hermosa R."/>
            <person name="Hernandez-Onate M."/>
            <person name="Karaffa L."/>
            <person name="Kosti I."/>
            <person name="Le Crom S."/>
            <person name="Lindquist E."/>
            <person name="Lucas S."/>
            <person name="Luebeck M."/>
            <person name="Luebeck P.S."/>
            <person name="Margeot A."/>
            <person name="Metz B."/>
            <person name="Misra M."/>
            <person name="Nevalainen H."/>
            <person name="Omann M."/>
            <person name="Packer N."/>
            <person name="Perrone G."/>
            <person name="Uresti-Rivera E.E."/>
            <person name="Salamov A."/>
            <person name="Schmoll M."/>
            <person name="Seiboth B."/>
            <person name="Shapiro H."/>
            <person name="Sukno S."/>
            <person name="Tamayo-Ramos J.A."/>
            <person name="Tisch D."/>
            <person name="Wiest A."/>
            <person name="Wilkinson H.H."/>
            <person name="Zhang M."/>
            <person name="Coutinho P.M."/>
            <person name="Kenerley C.M."/>
            <person name="Monte E."/>
            <person name="Baker S.E."/>
            <person name="Grigoriev I.V."/>
        </authorList>
    </citation>
    <scope>NUCLEOTIDE SEQUENCE [LARGE SCALE GENOMIC DNA]</scope>
    <source>
        <strain evidence="3">ATCC 20476 / IMI 206040</strain>
    </source>
</reference>
<organism evidence="2 3">
    <name type="scientific">Hypocrea atroviridis (strain ATCC 20476 / IMI 206040)</name>
    <name type="common">Trichoderma atroviride</name>
    <dbReference type="NCBI Taxonomy" id="452589"/>
    <lineage>
        <taxon>Eukaryota</taxon>
        <taxon>Fungi</taxon>
        <taxon>Dikarya</taxon>
        <taxon>Ascomycota</taxon>
        <taxon>Pezizomycotina</taxon>
        <taxon>Sordariomycetes</taxon>
        <taxon>Hypocreomycetidae</taxon>
        <taxon>Hypocreales</taxon>
        <taxon>Hypocreaceae</taxon>
        <taxon>Trichoderma</taxon>
    </lineage>
</organism>
<dbReference type="HOGENOM" id="CLU_657383_0_0_1"/>
<dbReference type="AlphaFoldDB" id="G9NG82"/>
<dbReference type="GeneID" id="25779249"/>
<accession>G9NG82</accession>
<keyword evidence="3" id="KW-1185">Reference proteome</keyword>
<comment type="caution">
    <text evidence="2">The sequence shown here is derived from an EMBL/GenBank/DDBJ whole genome shotgun (WGS) entry which is preliminary data.</text>
</comment>
<evidence type="ECO:0000313" key="2">
    <source>
        <dbReference type="EMBL" id="EHK50294.1"/>
    </source>
</evidence>
<gene>
    <name evidence="2" type="ORF">TRIATDRAFT_270077</name>
</gene>
<dbReference type="KEGG" id="tatv:25779249"/>
<dbReference type="EMBL" id="ABDG02000014">
    <property type="protein sequence ID" value="EHK50294.1"/>
    <property type="molecule type" value="Genomic_DNA"/>
</dbReference>
<dbReference type="STRING" id="452589.G9NG82"/>
<dbReference type="OMA" id="PFEHLLW"/>
<keyword evidence="1" id="KW-1133">Transmembrane helix</keyword>
<proteinExistence type="predicted"/>
<keyword evidence="1" id="KW-0812">Transmembrane</keyword>
<feature type="transmembrane region" description="Helical" evidence="1">
    <location>
        <begin position="251"/>
        <end position="270"/>
    </location>
</feature>
<feature type="transmembrane region" description="Helical" evidence="1">
    <location>
        <begin position="359"/>
        <end position="378"/>
    </location>
</feature>
<name>G9NG82_HYPAI</name>
<dbReference type="Proteomes" id="UP000005426">
    <property type="component" value="Unassembled WGS sequence"/>
</dbReference>
<dbReference type="OrthoDB" id="5295335at2759"/>
<protein>
    <submittedName>
        <fullName evidence="2">Uncharacterized protein</fullName>
    </submittedName>
</protein>
<evidence type="ECO:0000313" key="3">
    <source>
        <dbReference type="Proteomes" id="UP000005426"/>
    </source>
</evidence>
<evidence type="ECO:0000256" key="1">
    <source>
        <dbReference type="SAM" id="Phobius"/>
    </source>
</evidence>
<feature type="transmembrane region" description="Helical" evidence="1">
    <location>
        <begin position="225"/>
        <end position="245"/>
    </location>
</feature>
<keyword evidence="1" id="KW-0472">Membrane</keyword>